<dbReference type="SMART" id="SM00849">
    <property type="entry name" value="Lactamase_B"/>
    <property type="match status" value="1"/>
</dbReference>
<reference evidence="6 7" key="1">
    <citation type="submission" date="2016-10" db="EMBL/GenBank/DDBJ databases">
        <authorList>
            <person name="de Groot N.N."/>
        </authorList>
    </citation>
    <scope>NUCLEOTIDE SEQUENCE [LARGE SCALE GENOMIC DNA]</scope>
    <source>
        <strain evidence="6 7">DSM 18610</strain>
    </source>
</reference>
<organism evidence="6 7">
    <name type="scientific">Pedobacter rhizosphaerae</name>
    <dbReference type="NCBI Taxonomy" id="390241"/>
    <lineage>
        <taxon>Bacteria</taxon>
        <taxon>Pseudomonadati</taxon>
        <taxon>Bacteroidota</taxon>
        <taxon>Sphingobacteriia</taxon>
        <taxon>Sphingobacteriales</taxon>
        <taxon>Sphingobacteriaceae</taxon>
        <taxon>Pedobacter</taxon>
    </lineage>
</organism>
<evidence type="ECO:0000256" key="4">
    <source>
        <dbReference type="ARBA" id="ARBA00022833"/>
    </source>
</evidence>
<evidence type="ECO:0000259" key="5">
    <source>
        <dbReference type="SMART" id="SM00849"/>
    </source>
</evidence>
<evidence type="ECO:0000256" key="3">
    <source>
        <dbReference type="ARBA" id="ARBA00022801"/>
    </source>
</evidence>
<evidence type="ECO:0000313" key="7">
    <source>
        <dbReference type="Proteomes" id="UP000199572"/>
    </source>
</evidence>
<dbReference type="InterPro" id="IPR051013">
    <property type="entry name" value="MBL_superfamily_lactonases"/>
</dbReference>
<feature type="domain" description="Metallo-beta-lactamase" evidence="5">
    <location>
        <begin position="40"/>
        <end position="237"/>
    </location>
</feature>
<evidence type="ECO:0000313" key="6">
    <source>
        <dbReference type="EMBL" id="SER44128.1"/>
    </source>
</evidence>
<dbReference type="InterPro" id="IPR036866">
    <property type="entry name" value="RibonucZ/Hydroxyglut_hydro"/>
</dbReference>
<sequence>MTATALKEGFFTVDMAKKFTPLTSEAEIAAAIAQKATTVCVQPFLIKRGETYVLVDAGLGLIRSGEAQIIQLLAENGLSPDQVSIILLSHLHKDHTNGLGYFEGEVFVMNFPDAQIYLQDKELNFALSQDGNPSYNMPALKALAQHANVVRLQDAEGWINDFIRFEVVGGHTPNHQVFWFEQDDAVIFYGGDNLPMYGYLKYPVAYKNDYDGKKALSLRKEWETRAEEEHWEVLFYHDKRTAIKQF</sequence>
<dbReference type="SUPFAM" id="SSF56281">
    <property type="entry name" value="Metallo-hydrolase/oxidoreductase"/>
    <property type="match status" value="1"/>
</dbReference>
<dbReference type="EMBL" id="FOGG01000009">
    <property type="protein sequence ID" value="SER44128.1"/>
    <property type="molecule type" value="Genomic_DNA"/>
</dbReference>
<name>A0A1H9P7F2_9SPHI</name>
<dbReference type="Pfam" id="PF00753">
    <property type="entry name" value="Lactamase_B"/>
    <property type="match status" value="1"/>
</dbReference>
<dbReference type="STRING" id="390241.SAMN04488023_10965"/>
<dbReference type="OrthoDB" id="9802897at2"/>
<dbReference type="PANTHER" id="PTHR42978:SF6">
    <property type="entry name" value="QUORUM-QUENCHING LACTONASE YTNP-RELATED"/>
    <property type="match status" value="1"/>
</dbReference>
<dbReference type="AlphaFoldDB" id="A0A1H9P7F2"/>
<dbReference type="Gene3D" id="3.60.15.10">
    <property type="entry name" value="Ribonuclease Z/Hydroxyacylglutathione hydrolase-like"/>
    <property type="match status" value="1"/>
</dbReference>
<keyword evidence="4" id="KW-0862">Zinc</keyword>
<proteinExistence type="inferred from homology"/>
<comment type="similarity">
    <text evidence="1">Belongs to the metallo-beta-lactamase superfamily.</text>
</comment>
<protein>
    <submittedName>
        <fullName evidence="6">Glyoxylase, beta-lactamase superfamily II</fullName>
    </submittedName>
</protein>
<evidence type="ECO:0000256" key="1">
    <source>
        <dbReference type="ARBA" id="ARBA00007749"/>
    </source>
</evidence>
<keyword evidence="2" id="KW-0479">Metal-binding</keyword>
<dbReference type="GO" id="GO:0046872">
    <property type="term" value="F:metal ion binding"/>
    <property type="evidence" value="ECO:0007669"/>
    <property type="project" value="UniProtKB-KW"/>
</dbReference>
<keyword evidence="7" id="KW-1185">Reference proteome</keyword>
<dbReference type="RefSeq" id="WP_090883859.1">
    <property type="nucleotide sequence ID" value="NZ_FOGG01000009.1"/>
</dbReference>
<dbReference type="GO" id="GO:0016787">
    <property type="term" value="F:hydrolase activity"/>
    <property type="evidence" value="ECO:0007669"/>
    <property type="project" value="UniProtKB-KW"/>
</dbReference>
<dbReference type="PANTHER" id="PTHR42978">
    <property type="entry name" value="QUORUM-QUENCHING LACTONASE YTNP-RELATED-RELATED"/>
    <property type="match status" value="1"/>
</dbReference>
<keyword evidence="3" id="KW-0378">Hydrolase</keyword>
<accession>A0A1H9P7F2</accession>
<evidence type="ECO:0000256" key="2">
    <source>
        <dbReference type="ARBA" id="ARBA00022723"/>
    </source>
</evidence>
<dbReference type="Proteomes" id="UP000199572">
    <property type="component" value="Unassembled WGS sequence"/>
</dbReference>
<gene>
    <name evidence="6" type="ORF">SAMN04488023_10965</name>
</gene>
<dbReference type="InterPro" id="IPR001279">
    <property type="entry name" value="Metallo-B-lactamas"/>
</dbReference>